<sequence length="68" mass="7400">MCSGRMRLMRTVNFAEQVQQSVEDNPNASTRAIVQQPGVSISHVADAAQETCAFLPSAKSVVHVEMCH</sequence>
<dbReference type="AlphaFoldDB" id="A0A8T0E091"/>
<comment type="caution">
    <text evidence="1">The sequence shown here is derived from an EMBL/GenBank/DDBJ whole genome shotgun (WGS) entry which is preliminary data.</text>
</comment>
<protein>
    <submittedName>
        <fullName evidence="1">Uncharacterized protein</fullName>
    </submittedName>
</protein>
<gene>
    <name evidence="1" type="ORF">HNY73_021998</name>
</gene>
<reference evidence="1" key="2">
    <citation type="submission" date="2020-06" db="EMBL/GenBank/DDBJ databases">
        <authorList>
            <person name="Sheffer M."/>
        </authorList>
    </citation>
    <scope>NUCLEOTIDE SEQUENCE</scope>
</reference>
<accession>A0A8T0E091</accession>
<evidence type="ECO:0000313" key="2">
    <source>
        <dbReference type="Proteomes" id="UP000807504"/>
    </source>
</evidence>
<dbReference type="Proteomes" id="UP000807504">
    <property type="component" value="Unassembled WGS sequence"/>
</dbReference>
<keyword evidence="2" id="KW-1185">Reference proteome</keyword>
<proteinExistence type="predicted"/>
<reference evidence="1" key="1">
    <citation type="journal article" date="2020" name="bioRxiv">
        <title>Chromosome-level reference genome of the European wasp spider Argiope bruennichi: a resource for studies on range expansion and evolutionary adaptation.</title>
        <authorList>
            <person name="Sheffer M.M."/>
            <person name="Hoppe A."/>
            <person name="Krehenwinkel H."/>
            <person name="Uhl G."/>
            <person name="Kuss A.W."/>
            <person name="Jensen L."/>
            <person name="Jensen C."/>
            <person name="Gillespie R.G."/>
            <person name="Hoff K.J."/>
            <person name="Prost S."/>
        </authorList>
    </citation>
    <scope>NUCLEOTIDE SEQUENCE</scope>
</reference>
<organism evidence="1 2">
    <name type="scientific">Argiope bruennichi</name>
    <name type="common">Wasp spider</name>
    <name type="synonym">Aranea bruennichi</name>
    <dbReference type="NCBI Taxonomy" id="94029"/>
    <lineage>
        <taxon>Eukaryota</taxon>
        <taxon>Metazoa</taxon>
        <taxon>Ecdysozoa</taxon>
        <taxon>Arthropoda</taxon>
        <taxon>Chelicerata</taxon>
        <taxon>Arachnida</taxon>
        <taxon>Araneae</taxon>
        <taxon>Araneomorphae</taxon>
        <taxon>Entelegynae</taxon>
        <taxon>Araneoidea</taxon>
        <taxon>Araneidae</taxon>
        <taxon>Argiope</taxon>
    </lineage>
</organism>
<name>A0A8T0E091_ARGBR</name>
<evidence type="ECO:0000313" key="1">
    <source>
        <dbReference type="EMBL" id="KAF8763863.1"/>
    </source>
</evidence>
<dbReference type="EMBL" id="JABXBU010002231">
    <property type="protein sequence ID" value="KAF8763863.1"/>
    <property type="molecule type" value="Genomic_DNA"/>
</dbReference>